<evidence type="ECO:0008006" key="4">
    <source>
        <dbReference type="Google" id="ProtNLM"/>
    </source>
</evidence>
<evidence type="ECO:0000256" key="1">
    <source>
        <dbReference type="SAM" id="MobiDB-lite"/>
    </source>
</evidence>
<keyword evidence="3" id="KW-1185">Reference proteome</keyword>
<evidence type="ECO:0000313" key="2">
    <source>
        <dbReference type="EMBL" id="KAJ7735294.1"/>
    </source>
</evidence>
<feature type="compositionally biased region" description="Polar residues" evidence="1">
    <location>
        <begin position="1"/>
        <end position="10"/>
    </location>
</feature>
<gene>
    <name evidence="2" type="ORF">DFH07DRAFT_944577</name>
</gene>
<evidence type="ECO:0000313" key="3">
    <source>
        <dbReference type="Proteomes" id="UP001215280"/>
    </source>
</evidence>
<feature type="region of interest" description="Disordered" evidence="1">
    <location>
        <begin position="784"/>
        <end position="805"/>
    </location>
</feature>
<feature type="region of interest" description="Disordered" evidence="1">
    <location>
        <begin position="631"/>
        <end position="654"/>
    </location>
</feature>
<reference evidence="2" key="1">
    <citation type="submission" date="2023-03" db="EMBL/GenBank/DDBJ databases">
        <title>Massive genome expansion in bonnet fungi (Mycena s.s.) driven by repeated elements and novel gene families across ecological guilds.</title>
        <authorList>
            <consortium name="Lawrence Berkeley National Laboratory"/>
            <person name="Harder C.B."/>
            <person name="Miyauchi S."/>
            <person name="Viragh M."/>
            <person name="Kuo A."/>
            <person name="Thoen E."/>
            <person name="Andreopoulos B."/>
            <person name="Lu D."/>
            <person name="Skrede I."/>
            <person name="Drula E."/>
            <person name="Henrissat B."/>
            <person name="Morin E."/>
            <person name="Kohler A."/>
            <person name="Barry K."/>
            <person name="LaButti K."/>
            <person name="Morin E."/>
            <person name="Salamov A."/>
            <person name="Lipzen A."/>
            <person name="Mereny Z."/>
            <person name="Hegedus B."/>
            <person name="Baldrian P."/>
            <person name="Stursova M."/>
            <person name="Weitz H."/>
            <person name="Taylor A."/>
            <person name="Grigoriev I.V."/>
            <person name="Nagy L.G."/>
            <person name="Martin F."/>
            <person name="Kauserud H."/>
        </authorList>
    </citation>
    <scope>NUCLEOTIDE SEQUENCE</scope>
    <source>
        <strain evidence="2">CBHHK188m</strain>
    </source>
</reference>
<feature type="compositionally biased region" description="Low complexity" evidence="1">
    <location>
        <begin position="87"/>
        <end position="106"/>
    </location>
</feature>
<dbReference type="Proteomes" id="UP001215280">
    <property type="component" value="Unassembled WGS sequence"/>
</dbReference>
<feature type="region of interest" description="Disordered" evidence="1">
    <location>
        <begin position="563"/>
        <end position="598"/>
    </location>
</feature>
<proteinExistence type="predicted"/>
<dbReference type="AlphaFoldDB" id="A0AAD7I700"/>
<dbReference type="EMBL" id="JARJLG010000156">
    <property type="protein sequence ID" value="KAJ7735294.1"/>
    <property type="molecule type" value="Genomic_DNA"/>
</dbReference>
<feature type="region of interest" description="Disordered" evidence="1">
    <location>
        <begin position="1"/>
        <end position="106"/>
    </location>
</feature>
<name>A0AAD7I700_9AGAR</name>
<feature type="region of interest" description="Disordered" evidence="1">
    <location>
        <begin position="255"/>
        <end position="291"/>
    </location>
</feature>
<accession>A0AAD7I700</accession>
<organism evidence="2 3">
    <name type="scientific">Mycena maculata</name>
    <dbReference type="NCBI Taxonomy" id="230809"/>
    <lineage>
        <taxon>Eukaryota</taxon>
        <taxon>Fungi</taxon>
        <taxon>Dikarya</taxon>
        <taxon>Basidiomycota</taxon>
        <taxon>Agaricomycotina</taxon>
        <taxon>Agaricomycetes</taxon>
        <taxon>Agaricomycetidae</taxon>
        <taxon>Agaricales</taxon>
        <taxon>Marasmiineae</taxon>
        <taxon>Mycenaceae</taxon>
        <taxon>Mycena</taxon>
    </lineage>
</organism>
<feature type="compositionally biased region" description="Acidic residues" evidence="1">
    <location>
        <begin position="505"/>
        <end position="517"/>
    </location>
</feature>
<protein>
    <recommendedName>
        <fullName evidence="4">PWWP domain-containing protein</fullName>
    </recommendedName>
</protein>
<feature type="region of interest" description="Disordered" evidence="1">
    <location>
        <begin position="491"/>
        <end position="537"/>
    </location>
</feature>
<feature type="region of interest" description="Disordered" evidence="1">
    <location>
        <begin position="368"/>
        <end position="396"/>
    </location>
</feature>
<sequence length="805" mass="88042">MSTSRGSTRQAAKKASTKFEAQLMSSPVKSPVKQDKSKPAKRASSRPNFKTQDTALAKLSAALSRPGARKRAISLDSRRSDTQESDLTSLSASSTPPKPKTAPSSTLVDMDYPEYVWVLLDFKGQVFGLHNEDDGVPRIWWPAHVLSNQDSRYRVKLFGRIGALKHGAVLELDAPHAGSVASIANDDDRIRYTAPEYVVSAKETESPKKRQKLDRSALEAQWYAALSAAVGHIMKNEMPDTRFLSSMSHIVTSEEDTKEKLKKKGKGKEVEELSYREPWSPPPPDSSLDIPGEHILARDKKSATVYWPATILSYIPPTRAGAEKLYHILWMDQTQSDIPRSLFYTYEDDAFGTCPLGSFESVFQEVVNDDEDEEAPARGRTRSSPEPRNPPPSAREFEELSVHEQFVYTKPVLQAILRDEYAPAQEVNQLFIAGGNGRKQVVEAAGERGLMDPRDVERFQGCLLEWCLRKTGGEVREREAEEDGDVELPGVGAEADAKEPVVEEPAGEEPVNEAETADEAKATGSDETPAVETSTESAAVDAVLFAGEARDSDDTSAAVDAVLPTSEASAPASDDTPAVDTNTDSVADAALPPASDDPMGGIDPALQVLISVFLDRTQLIIFQEHISAPVSPADTVRDSSPALPPPSSSFSGIESDVPMEVEDADESTADGPAATTDMDDIFDTSSTLTDASDVSDLIPPPRPPRQIGCPAYEGLSTVEKMDYCLNVLLPQLIIQILLWRTGQRRSVALLTPARESDLNERGRREKARTDWVFDVKRLRAQKERELQKSETIVGGTTSRPKKGRR</sequence>
<comment type="caution">
    <text evidence="2">The sequence shown here is derived from an EMBL/GenBank/DDBJ whole genome shotgun (WGS) entry which is preliminary data.</text>
</comment>
<feature type="compositionally biased region" description="Polar residues" evidence="1">
    <location>
        <begin position="45"/>
        <end position="54"/>
    </location>
</feature>
<feature type="compositionally biased region" description="Low complexity" evidence="1">
    <location>
        <begin position="584"/>
        <end position="598"/>
    </location>
</feature>